<keyword evidence="1" id="KW-0472">Membrane</keyword>
<keyword evidence="1" id="KW-1133">Transmembrane helix</keyword>
<dbReference type="InParanoid" id="K5WI17"/>
<evidence type="ECO:0000313" key="2">
    <source>
        <dbReference type="EMBL" id="EKM58759.1"/>
    </source>
</evidence>
<dbReference type="KEGG" id="pco:PHACADRAFT_25022"/>
<evidence type="ECO:0000313" key="3">
    <source>
        <dbReference type="Proteomes" id="UP000008370"/>
    </source>
</evidence>
<keyword evidence="1" id="KW-0812">Transmembrane</keyword>
<gene>
    <name evidence="2" type="ORF">PHACADRAFT_25022</name>
</gene>
<dbReference type="Proteomes" id="UP000008370">
    <property type="component" value="Unassembled WGS sequence"/>
</dbReference>
<accession>K5WI17</accession>
<organism evidence="2 3">
    <name type="scientific">Phanerochaete carnosa (strain HHB-10118-sp)</name>
    <name type="common">White-rot fungus</name>
    <name type="synonym">Peniophora carnosa</name>
    <dbReference type="NCBI Taxonomy" id="650164"/>
    <lineage>
        <taxon>Eukaryota</taxon>
        <taxon>Fungi</taxon>
        <taxon>Dikarya</taxon>
        <taxon>Basidiomycota</taxon>
        <taxon>Agaricomycotina</taxon>
        <taxon>Agaricomycetes</taxon>
        <taxon>Polyporales</taxon>
        <taxon>Phanerochaetaceae</taxon>
        <taxon>Phanerochaete</taxon>
    </lineage>
</organism>
<evidence type="ECO:0000256" key="1">
    <source>
        <dbReference type="SAM" id="Phobius"/>
    </source>
</evidence>
<dbReference type="HOGENOM" id="CLU_1272698_0_0_1"/>
<dbReference type="GeneID" id="18914868"/>
<feature type="transmembrane region" description="Helical" evidence="1">
    <location>
        <begin position="146"/>
        <end position="167"/>
    </location>
</feature>
<proteinExistence type="predicted"/>
<dbReference type="RefSeq" id="XP_007391290.1">
    <property type="nucleotide sequence ID" value="XM_007391228.1"/>
</dbReference>
<keyword evidence="3" id="KW-1185">Reference proteome</keyword>
<dbReference type="EMBL" id="JH930469">
    <property type="protein sequence ID" value="EKM58759.1"/>
    <property type="molecule type" value="Genomic_DNA"/>
</dbReference>
<name>K5WI17_PHACS</name>
<dbReference type="AlphaFoldDB" id="K5WI17"/>
<reference evidence="2 3" key="1">
    <citation type="journal article" date="2012" name="BMC Genomics">
        <title>Comparative genomics of the white-rot fungi, Phanerochaete carnosa and P. chrysosporium, to elucidate the genetic basis of the distinct wood types they colonize.</title>
        <authorList>
            <person name="Suzuki H."/>
            <person name="MacDonald J."/>
            <person name="Syed K."/>
            <person name="Salamov A."/>
            <person name="Hori C."/>
            <person name="Aerts A."/>
            <person name="Henrissat B."/>
            <person name="Wiebenga A."/>
            <person name="vanKuyk P.A."/>
            <person name="Barry K."/>
            <person name="Lindquist E."/>
            <person name="LaButti K."/>
            <person name="Lapidus A."/>
            <person name="Lucas S."/>
            <person name="Coutinho P."/>
            <person name="Gong Y."/>
            <person name="Samejima M."/>
            <person name="Mahadevan R."/>
            <person name="Abou-Zaid M."/>
            <person name="de Vries R.P."/>
            <person name="Igarashi K."/>
            <person name="Yadav J.S."/>
            <person name="Grigoriev I.V."/>
            <person name="Master E.R."/>
        </authorList>
    </citation>
    <scope>NUCLEOTIDE SEQUENCE [LARGE SCALE GENOMIC DNA]</scope>
    <source>
        <strain evidence="2 3">HHB-10118-sp</strain>
    </source>
</reference>
<sequence>MLQRSNAFAAEQQVEEAAKIKGALSTLRPLLQMEALSNLRRSTHLAQSFESHSESDLAEEEEEFVEVMGDLQLDGLEDSWRELELGEKDEDGLYLHQWLSETFECELIEFGTQLSSRDQAIFWAYVYKVKARLMCEAFAMLPTKSALVLFFSLVLILFSMTAAPNYAAAMSVLTETAKYVPTVANHVTMLLSTRAKPSPIFPSFLASLPWFATVTVP</sequence>
<protein>
    <submittedName>
        <fullName evidence="2">Uncharacterized protein</fullName>
    </submittedName>
</protein>